<reference evidence="4" key="1">
    <citation type="submission" date="2018-07" db="EMBL/GenBank/DDBJ databases">
        <authorList>
            <consortium name="Genoscope - CEA"/>
            <person name="William W."/>
        </authorList>
    </citation>
    <scope>NUCLEOTIDE SEQUENCE</scope>
    <source>
        <strain evidence="4">IK1</strain>
    </source>
</reference>
<sequence length="371" mass="41219">MNTLFMPTKIGALEVRNRFVRSATFDAGADNWEVSKWQMELFSNLAEKGAGLIISGIFHVVQDVGIPPWQNLLTEDRFIPNLRRLVDSVHAHGSKLAVQLFNSGRTAYRRLSPLGIEALGPSAIKAGEDPYFEGGCRAMNEDEIWTIVRGFGEATRRAREAGCDSVQIHGAHAYLLAEFLSPQSNRRRDDWGGSLDNRLKLHREIYRAAREFAGPDFPIMIKLGVADGIPDGLELEEGLAAAEQLARLGYDAIEVSQGLRGTDYAQTEFKTAILKREQEAYFRDWTKQVKGRVNVTTIIMGGLRSFDLMEEIVAAGDADFVALCRPLIREPHLIAAWSGGDFRKPTCISCNKCFENVISGGRLRCMIAAEN</sequence>
<organism evidence="4">
    <name type="scientific">Uncultured Desulfatiglans sp</name>
    <dbReference type="NCBI Taxonomy" id="1748965"/>
    <lineage>
        <taxon>Bacteria</taxon>
        <taxon>Pseudomonadati</taxon>
        <taxon>Thermodesulfobacteriota</taxon>
        <taxon>Desulfobacteria</taxon>
        <taxon>Desulfatiglandales</taxon>
        <taxon>Desulfatiglandaceae</taxon>
        <taxon>Desulfatiglans</taxon>
        <taxon>environmental samples</taxon>
    </lineage>
</organism>
<dbReference type="GO" id="GO:0010181">
    <property type="term" value="F:FMN binding"/>
    <property type="evidence" value="ECO:0007669"/>
    <property type="project" value="InterPro"/>
</dbReference>
<keyword evidence="1" id="KW-0285">Flavoprotein</keyword>
<dbReference type="EMBL" id="UPXX01000029">
    <property type="protein sequence ID" value="VBB44876.1"/>
    <property type="molecule type" value="Genomic_DNA"/>
</dbReference>
<name>A0A653A9X5_UNCDX</name>
<protein>
    <submittedName>
        <fullName evidence="4">Putative NADH:flavin oxidoreductase/NADH oxidase</fullName>
    </submittedName>
</protein>
<dbReference type="Gene3D" id="3.20.20.70">
    <property type="entry name" value="Aldolase class I"/>
    <property type="match status" value="1"/>
</dbReference>
<evidence type="ECO:0000256" key="1">
    <source>
        <dbReference type="ARBA" id="ARBA00022630"/>
    </source>
</evidence>
<dbReference type="SUPFAM" id="SSF51395">
    <property type="entry name" value="FMN-linked oxidoreductases"/>
    <property type="match status" value="1"/>
</dbReference>
<evidence type="ECO:0000259" key="3">
    <source>
        <dbReference type="Pfam" id="PF00724"/>
    </source>
</evidence>
<dbReference type="CDD" id="cd02803">
    <property type="entry name" value="OYE_like_FMN_family"/>
    <property type="match status" value="1"/>
</dbReference>
<dbReference type="InterPro" id="IPR013785">
    <property type="entry name" value="Aldolase_TIM"/>
</dbReference>
<dbReference type="GO" id="GO:0016491">
    <property type="term" value="F:oxidoreductase activity"/>
    <property type="evidence" value="ECO:0007669"/>
    <property type="project" value="UniProtKB-KW"/>
</dbReference>
<proteinExistence type="predicted"/>
<dbReference type="PANTHER" id="PTHR43656">
    <property type="entry name" value="BINDING OXIDOREDUCTASE, PUTATIVE (AFU_ORTHOLOGUE AFUA_2G08260)-RELATED"/>
    <property type="match status" value="1"/>
</dbReference>
<keyword evidence="2" id="KW-0560">Oxidoreductase</keyword>
<accession>A0A653A9X5</accession>
<gene>
    <name evidence="4" type="ORF">TRIP_B350056</name>
</gene>
<feature type="domain" description="NADH:flavin oxidoreductase/NADH oxidase N-terminal" evidence="3">
    <location>
        <begin position="4"/>
        <end position="334"/>
    </location>
</feature>
<evidence type="ECO:0000256" key="2">
    <source>
        <dbReference type="ARBA" id="ARBA00023002"/>
    </source>
</evidence>
<dbReference type="InterPro" id="IPR001155">
    <property type="entry name" value="OxRdtase_FMN_N"/>
</dbReference>
<dbReference type="AlphaFoldDB" id="A0A653A9X5"/>
<dbReference type="InterPro" id="IPR051799">
    <property type="entry name" value="NADH_flavin_oxidoreductase"/>
</dbReference>
<dbReference type="Pfam" id="PF00724">
    <property type="entry name" value="Oxidored_FMN"/>
    <property type="match status" value="1"/>
</dbReference>
<dbReference type="PANTHER" id="PTHR43656:SF2">
    <property type="entry name" value="BINDING OXIDOREDUCTASE, PUTATIVE (AFU_ORTHOLOGUE AFUA_2G08260)-RELATED"/>
    <property type="match status" value="1"/>
</dbReference>
<evidence type="ECO:0000313" key="4">
    <source>
        <dbReference type="EMBL" id="VBB44876.1"/>
    </source>
</evidence>